<dbReference type="PANTHER" id="PTHR37314">
    <property type="entry name" value="SLR0142 PROTEIN"/>
    <property type="match status" value="1"/>
</dbReference>
<dbReference type="PANTHER" id="PTHR37314:SF4">
    <property type="entry name" value="UPF0700 TRANSMEMBRANE PROTEIN YOAK"/>
    <property type="match status" value="1"/>
</dbReference>
<dbReference type="EMBL" id="BAABIC010000012">
    <property type="protein sequence ID" value="GAA4696138.1"/>
    <property type="molecule type" value="Genomic_DNA"/>
</dbReference>
<evidence type="ECO:0000313" key="2">
    <source>
        <dbReference type="EMBL" id="GAA4696138.1"/>
    </source>
</evidence>
<comment type="caution">
    <text evidence="2">The sequence shown here is derived from an EMBL/GenBank/DDBJ whole genome shotgun (WGS) entry which is preliminary data.</text>
</comment>
<organism evidence="2 3">
    <name type="scientific">Pseudonocardia yuanmonensis</name>
    <dbReference type="NCBI Taxonomy" id="1095914"/>
    <lineage>
        <taxon>Bacteria</taxon>
        <taxon>Bacillati</taxon>
        <taxon>Actinomycetota</taxon>
        <taxon>Actinomycetes</taxon>
        <taxon>Pseudonocardiales</taxon>
        <taxon>Pseudonocardiaceae</taxon>
        <taxon>Pseudonocardia</taxon>
    </lineage>
</organism>
<feature type="transmembrane region" description="Helical" evidence="1">
    <location>
        <begin position="20"/>
        <end position="44"/>
    </location>
</feature>
<keyword evidence="1" id="KW-0812">Transmembrane</keyword>
<feature type="transmembrane region" description="Helical" evidence="1">
    <location>
        <begin position="99"/>
        <end position="118"/>
    </location>
</feature>
<dbReference type="RefSeq" id="WP_345381894.1">
    <property type="nucleotide sequence ID" value="NZ_BAABIC010000012.1"/>
</dbReference>
<gene>
    <name evidence="2" type="ORF">GCM10023215_37660</name>
</gene>
<accession>A0ABP8WVA2</accession>
<evidence type="ECO:0000256" key="1">
    <source>
        <dbReference type="SAM" id="Phobius"/>
    </source>
</evidence>
<dbReference type="Pfam" id="PF06912">
    <property type="entry name" value="DUF1275"/>
    <property type="match status" value="1"/>
</dbReference>
<feature type="transmembrane region" description="Helical" evidence="1">
    <location>
        <begin position="64"/>
        <end position="87"/>
    </location>
</feature>
<dbReference type="InterPro" id="IPR010699">
    <property type="entry name" value="DUF1275"/>
</dbReference>
<feature type="transmembrane region" description="Helical" evidence="1">
    <location>
        <begin position="124"/>
        <end position="144"/>
    </location>
</feature>
<name>A0ABP8WVA2_9PSEU</name>
<evidence type="ECO:0000313" key="3">
    <source>
        <dbReference type="Proteomes" id="UP001500325"/>
    </source>
</evidence>
<keyword evidence="3" id="KW-1185">Reference proteome</keyword>
<keyword evidence="1" id="KW-0472">Membrane</keyword>
<protein>
    <submittedName>
        <fullName evidence="2">YoaK family protein</fullName>
    </submittedName>
</protein>
<sequence>MSTGPRLRLAEERHGSLPVLLLVLTLVTGVIDAISILTFGRVFVANMTGNVVVTGFAIAGVPEFSLRTSLAVLAAFLVGATAEGFLIDRIDGRGGLLRAAVLIEWVLLAVCFVLVLVHPPVVDSASTLAAAVIAAVAMGIQNAVARRIGVPDLNTSVISMSMTGLVADRTHSTREAALRRALAVLSLLVGAFVGAVLVRTLGAAAAFGLILALLAAVGLTAHTLLRRGPDWEG</sequence>
<keyword evidence="1" id="KW-1133">Transmembrane helix</keyword>
<proteinExistence type="predicted"/>
<feature type="transmembrane region" description="Helical" evidence="1">
    <location>
        <begin position="181"/>
        <end position="198"/>
    </location>
</feature>
<dbReference type="Proteomes" id="UP001500325">
    <property type="component" value="Unassembled WGS sequence"/>
</dbReference>
<feature type="transmembrane region" description="Helical" evidence="1">
    <location>
        <begin position="204"/>
        <end position="225"/>
    </location>
</feature>
<reference evidence="3" key="1">
    <citation type="journal article" date="2019" name="Int. J. Syst. Evol. Microbiol.">
        <title>The Global Catalogue of Microorganisms (GCM) 10K type strain sequencing project: providing services to taxonomists for standard genome sequencing and annotation.</title>
        <authorList>
            <consortium name="The Broad Institute Genomics Platform"/>
            <consortium name="The Broad Institute Genome Sequencing Center for Infectious Disease"/>
            <person name="Wu L."/>
            <person name="Ma J."/>
        </authorList>
    </citation>
    <scope>NUCLEOTIDE SEQUENCE [LARGE SCALE GENOMIC DNA]</scope>
    <source>
        <strain evidence="3">JCM 18055</strain>
    </source>
</reference>